<dbReference type="EMBL" id="JAGGJU010000012">
    <property type="protein sequence ID" value="MBP1852648.1"/>
    <property type="molecule type" value="Genomic_DNA"/>
</dbReference>
<keyword evidence="3" id="KW-1185">Reference proteome</keyword>
<sequence length="264" mass="28781">MKPIALYWSGGGTTASNYGDSLSPYIVERLSGKHVVFARPHRADLIAIGSILEKAARSPWKHYLSLRRTALGVWGTGAIRDIKGKLPNFISIASIRGPLTRDMLDLDAKMPLGDPALLLRDILPVHGKQFRLGIVPHVSDWDAPAVHHLQASVPRSIVIDLRNPDLDRITRDIASSDVIVSSSLHGLIVADSYSVPNVRITFRNRLNGGSRKFIDYGASVGRFIEEAEVSDGFDVLESKAACASRQIIDMRIADCLAAAKTLAI</sequence>
<name>A0ABS4E3X8_9HYPH</name>
<dbReference type="Proteomes" id="UP000759443">
    <property type="component" value="Unassembled WGS sequence"/>
</dbReference>
<organism evidence="2 3">
    <name type="scientific">Rhizobium halophytocola</name>
    <dbReference type="NCBI Taxonomy" id="735519"/>
    <lineage>
        <taxon>Bacteria</taxon>
        <taxon>Pseudomonadati</taxon>
        <taxon>Pseudomonadota</taxon>
        <taxon>Alphaproteobacteria</taxon>
        <taxon>Hyphomicrobiales</taxon>
        <taxon>Rhizobiaceae</taxon>
        <taxon>Rhizobium/Agrobacterium group</taxon>
        <taxon>Rhizobium</taxon>
    </lineage>
</organism>
<dbReference type="InterPro" id="IPR007345">
    <property type="entry name" value="Polysacch_pyruvyl_Trfase"/>
</dbReference>
<accession>A0ABS4E3X8</accession>
<proteinExistence type="predicted"/>
<dbReference type="RefSeq" id="WP_209947652.1">
    <property type="nucleotide sequence ID" value="NZ_JAGGJU010000012.1"/>
</dbReference>
<protein>
    <recommendedName>
        <fullName evidence="1">Polysaccharide pyruvyl transferase domain-containing protein</fullName>
    </recommendedName>
</protein>
<evidence type="ECO:0000313" key="2">
    <source>
        <dbReference type="EMBL" id="MBP1852648.1"/>
    </source>
</evidence>
<evidence type="ECO:0000313" key="3">
    <source>
        <dbReference type="Proteomes" id="UP000759443"/>
    </source>
</evidence>
<reference evidence="2 3" key="1">
    <citation type="submission" date="2021-03" db="EMBL/GenBank/DDBJ databases">
        <title>Genomic Encyclopedia of Type Strains, Phase IV (KMG-IV): sequencing the most valuable type-strain genomes for metagenomic binning, comparative biology and taxonomic classification.</title>
        <authorList>
            <person name="Goeker M."/>
        </authorList>
    </citation>
    <scope>NUCLEOTIDE SEQUENCE [LARGE SCALE GENOMIC DNA]</scope>
    <source>
        <strain evidence="2 3">DSM 21600</strain>
    </source>
</reference>
<evidence type="ECO:0000259" key="1">
    <source>
        <dbReference type="Pfam" id="PF04230"/>
    </source>
</evidence>
<comment type="caution">
    <text evidence="2">The sequence shown here is derived from an EMBL/GenBank/DDBJ whole genome shotgun (WGS) entry which is preliminary data.</text>
</comment>
<dbReference type="Pfam" id="PF04230">
    <property type="entry name" value="PS_pyruv_trans"/>
    <property type="match status" value="1"/>
</dbReference>
<gene>
    <name evidence="2" type="ORF">J2Z17_004106</name>
</gene>
<feature type="domain" description="Polysaccharide pyruvyl transferase" evidence="1">
    <location>
        <begin position="61"/>
        <end position="200"/>
    </location>
</feature>